<name>A0A8J2PXZ8_9HEXA</name>
<feature type="compositionally biased region" description="Basic and acidic residues" evidence="1">
    <location>
        <begin position="37"/>
        <end position="50"/>
    </location>
</feature>
<feature type="region of interest" description="Disordered" evidence="1">
    <location>
        <begin position="22"/>
        <end position="99"/>
    </location>
</feature>
<protein>
    <submittedName>
        <fullName evidence="3">Uncharacterized protein</fullName>
    </submittedName>
</protein>
<evidence type="ECO:0000256" key="1">
    <source>
        <dbReference type="SAM" id="MobiDB-lite"/>
    </source>
</evidence>
<evidence type="ECO:0000313" key="3">
    <source>
        <dbReference type="EMBL" id="CAG7837734.1"/>
    </source>
</evidence>
<organism evidence="3 4">
    <name type="scientific">Allacma fusca</name>
    <dbReference type="NCBI Taxonomy" id="39272"/>
    <lineage>
        <taxon>Eukaryota</taxon>
        <taxon>Metazoa</taxon>
        <taxon>Ecdysozoa</taxon>
        <taxon>Arthropoda</taxon>
        <taxon>Hexapoda</taxon>
        <taxon>Collembola</taxon>
        <taxon>Symphypleona</taxon>
        <taxon>Sminthuridae</taxon>
        <taxon>Allacma</taxon>
    </lineage>
</organism>
<accession>A0A8J2PXZ8</accession>
<feature type="chain" id="PRO_5035304247" evidence="2">
    <location>
        <begin position="22"/>
        <end position="99"/>
    </location>
</feature>
<feature type="compositionally biased region" description="Gly residues" evidence="1">
    <location>
        <begin position="90"/>
        <end position="99"/>
    </location>
</feature>
<dbReference type="EMBL" id="CAJVCH010571520">
    <property type="protein sequence ID" value="CAG7837734.1"/>
    <property type="molecule type" value="Genomic_DNA"/>
</dbReference>
<reference evidence="3" key="1">
    <citation type="submission" date="2021-06" db="EMBL/GenBank/DDBJ databases">
        <authorList>
            <person name="Hodson N. C."/>
            <person name="Mongue J. A."/>
            <person name="Jaron S. K."/>
        </authorList>
    </citation>
    <scope>NUCLEOTIDE SEQUENCE</scope>
</reference>
<gene>
    <name evidence="3" type="ORF">AFUS01_LOCUS46799</name>
</gene>
<dbReference type="AlphaFoldDB" id="A0A8J2PXZ8"/>
<feature type="signal peptide" evidence="2">
    <location>
        <begin position="1"/>
        <end position="21"/>
    </location>
</feature>
<proteinExistence type="predicted"/>
<sequence length="99" mass="10962">MKLVLVICALALLLCSVSTLGEPLKNNKDVTTLSPEKSTEGLKDVDREGRQNGFGGGRNGGRRGGDRRRYDDKDYHDNRRYRGDRRRNGGRGNGGGRDN</sequence>
<feature type="compositionally biased region" description="Basic and acidic residues" evidence="1">
    <location>
        <begin position="63"/>
        <end position="81"/>
    </location>
</feature>
<evidence type="ECO:0000256" key="2">
    <source>
        <dbReference type="SAM" id="SignalP"/>
    </source>
</evidence>
<keyword evidence="4" id="KW-1185">Reference proteome</keyword>
<comment type="caution">
    <text evidence="3">The sequence shown here is derived from an EMBL/GenBank/DDBJ whole genome shotgun (WGS) entry which is preliminary data.</text>
</comment>
<evidence type="ECO:0000313" key="4">
    <source>
        <dbReference type="Proteomes" id="UP000708208"/>
    </source>
</evidence>
<keyword evidence="2" id="KW-0732">Signal</keyword>
<dbReference type="Proteomes" id="UP000708208">
    <property type="component" value="Unassembled WGS sequence"/>
</dbReference>